<dbReference type="RefSeq" id="WP_344820154.1">
    <property type="nucleotide sequence ID" value="NZ_BAABCP010000002.1"/>
</dbReference>
<feature type="region of interest" description="Disordered" evidence="1">
    <location>
        <begin position="29"/>
        <end position="75"/>
    </location>
</feature>
<dbReference type="Gene3D" id="2.30.40.10">
    <property type="entry name" value="Urease, subunit C, domain 1"/>
    <property type="match status" value="1"/>
</dbReference>
<dbReference type="Gene3D" id="3.10.310.70">
    <property type="match status" value="1"/>
</dbReference>
<name>A0ABP7NHP2_9MICO</name>
<accession>A0ABP7NHP2</accession>
<protein>
    <submittedName>
        <fullName evidence="3">Amidohydrolase family protein</fullName>
    </submittedName>
</protein>
<evidence type="ECO:0000313" key="3">
    <source>
        <dbReference type="EMBL" id="GAA3947169.1"/>
    </source>
</evidence>
<dbReference type="SUPFAM" id="SSF51556">
    <property type="entry name" value="Metallo-dependent hydrolases"/>
    <property type="match status" value="1"/>
</dbReference>
<evidence type="ECO:0000313" key="4">
    <source>
        <dbReference type="Proteomes" id="UP001501591"/>
    </source>
</evidence>
<organism evidence="3 4">
    <name type="scientific">Microbacterium soli</name>
    <dbReference type="NCBI Taxonomy" id="446075"/>
    <lineage>
        <taxon>Bacteria</taxon>
        <taxon>Bacillati</taxon>
        <taxon>Actinomycetota</taxon>
        <taxon>Actinomycetes</taxon>
        <taxon>Micrococcales</taxon>
        <taxon>Microbacteriaceae</taxon>
        <taxon>Microbacterium</taxon>
    </lineage>
</organism>
<dbReference type="InterPro" id="IPR032466">
    <property type="entry name" value="Metal_Hydrolase"/>
</dbReference>
<gene>
    <name evidence="3" type="ORF">GCM10022383_26230</name>
</gene>
<dbReference type="Gene3D" id="3.20.20.140">
    <property type="entry name" value="Metal-dependent hydrolases"/>
    <property type="match status" value="2"/>
</dbReference>
<dbReference type="PANTHER" id="PTHR22642">
    <property type="entry name" value="IMIDAZOLONEPROPIONASE"/>
    <property type="match status" value="1"/>
</dbReference>
<dbReference type="InterPro" id="IPR011059">
    <property type="entry name" value="Metal-dep_hydrolase_composite"/>
</dbReference>
<reference evidence="4" key="1">
    <citation type="journal article" date="2019" name="Int. J. Syst. Evol. Microbiol.">
        <title>The Global Catalogue of Microorganisms (GCM) 10K type strain sequencing project: providing services to taxonomists for standard genome sequencing and annotation.</title>
        <authorList>
            <consortium name="The Broad Institute Genomics Platform"/>
            <consortium name="The Broad Institute Genome Sequencing Center for Infectious Disease"/>
            <person name="Wu L."/>
            <person name="Ma J."/>
        </authorList>
    </citation>
    <scope>NUCLEOTIDE SEQUENCE [LARGE SCALE GENOMIC DNA]</scope>
    <source>
        <strain evidence="4">JCM 17024</strain>
    </source>
</reference>
<comment type="caution">
    <text evidence="3">The sequence shown here is derived from an EMBL/GenBank/DDBJ whole genome shotgun (WGS) entry which is preliminary data.</text>
</comment>
<dbReference type="PANTHER" id="PTHR22642:SF2">
    <property type="entry name" value="PROTEIN LONG AFTER FAR-RED 3"/>
    <property type="match status" value="1"/>
</dbReference>
<dbReference type="EMBL" id="BAABCP010000002">
    <property type="protein sequence ID" value="GAA3947169.1"/>
    <property type="molecule type" value="Genomic_DNA"/>
</dbReference>
<feature type="domain" description="Amidohydrolase 3" evidence="2">
    <location>
        <begin position="82"/>
        <end position="513"/>
    </location>
</feature>
<keyword evidence="4" id="KW-1185">Reference proteome</keyword>
<evidence type="ECO:0000256" key="1">
    <source>
        <dbReference type="SAM" id="MobiDB-lite"/>
    </source>
</evidence>
<sequence>MNETADVRVLREARMPDGRLADVELQAGRIRSIRPASPRPRTAATAPPRPATAAPRPGTAGTAAPSSGTPGTVRTAGTAGAVIECGGAHLLPGLIDHHIHLLALAAALESVDCSPRAAPDPASLGRALRAAAPDAHGWIRGVGYDESTAGSLDARALDRFGPRGPVRLQHRSGALWILNSAALTRLDPDRAPAGVVERDPAGAPTGRIWRGDEWLRSQLPRSERLPLARVGAELARLGVTEVTDATPGARDAGLIARARASGALPQRVTLLGEPGEVPPEVRLGPRKIVLGDSGLPAVDELVAEIARARAARRAVAVHCVTREALVLLLAALARIGARPGDRVEHAAVVPPELIPMIRDLGLAVVTQPGFLWHRGDRYLAEVDADDTPHLYRHRTLLDAGIPVVASSDAPYGPVNPWTVMHDAVHRRAPGGAVLGPRDRVTAAQALAGYLSPADDLGAVLGIAAALLAPRGRSALIRPGMRADLILTETPALDAIAQGRRDPVILTLVDGRVAAGR</sequence>
<dbReference type="Pfam" id="PF07969">
    <property type="entry name" value="Amidohydro_3"/>
    <property type="match status" value="1"/>
</dbReference>
<evidence type="ECO:0000259" key="2">
    <source>
        <dbReference type="Pfam" id="PF07969"/>
    </source>
</evidence>
<feature type="compositionally biased region" description="Low complexity" evidence="1">
    <location>
        <begin position="34"/>
        <end position="66"/>
    </location>
</feature>
<dbReference type="InterPro" id="IPR013108">
    <property type="entry name" value="Amidohydro_3"/>
</dbReference>
<proteinExistence type="predicted"/>
<dbReference type="Proteomes" id="UP001501591">
    <property type="component" value="Unassembled WGS sequence"/>
</dbReference>